<accession>A0A0C3EGC6</accession>
<dbReference type="HOGENOM" id="CLU_2886667_0_0_1"/>
<dbReference type="EMBL" id="KN833233">
    <property type="protein sequence ID" value="KIM71695.1"/>
    <property type="molecule type" value="Genomic_DNA"/>
</dbReference>
<gene>
    <name evidence="1" type="ORF">PILCRDRAFT_830194</name>
</gene>
<dbReference type="InParanoid" id="A0A0C3EGC6"/>
<organism evidence="1 2">
    <name type="scientific">Piloderma croceum (strain F 1598)</name>
    <dbReference type="NCBI Taxonomy" id="765440"/>
    <lineage>
        <taxon>Eukaryota</taxon>
        <taxon>Fungi</taxon>
        <taxon>Dikarya</taxon>
        <taxon>Basidiomycota</taxon>
        <taxon>Agaricomycotina</taxon>
        <taxon>Agaricomycetes</taxon>
        <taxon>Agaricomycetidae</taxon>
        <taxon>Atheliales</taxon>
        <taxon>Atheliaceae</taxon>
        <taxon>Piloderma</taxon>
    </lineage>
</organism>
<keyword evidence="2" id="KW-1185">Reference proteome</keyword>
<evidence type="ECO:0000313" key="1">
    <source>
        <dbReference type="EMBL" id="KIM71695.1"/>
    </source>
</evidence>
<dbReference type="Proteomes" id="UP000054166">
    <property type="component" value="Unassembled WGS sequence"/>
</dbReference>
<reference evidence="2" key="2">
    <citation type="submission" date="2015-01" db="EMBL/GenBank/DDBJ databases">
        <title>Evolutionary Origins and Diversification of the Mycorrhizal Mutualists.</title>
        <authorList>
            <consortium name="DOE Joint Genome Institute"/>
            <consortium name="Mycorrhizal Genomics Consortium"/>
            <person name="Kohler A."/>
            <person name="Kuo A."/>
            <person name="Nagy L.G."/>
            <person name="Floudas D."/>
            <person name="Copeland A."/>
            <person name="Barry K.W."/>
            <person name="Cichocki N."/>
            <person name="Veneault-Fourrey C."/>
            <person name="LaButti K."/>
            <person name="Lindquist E.A."/>
            <person name="Lipzen A."/>
            <person name="Lundell T."/>
            <person name="Morin E."/>
            <person name="Murat C."/>
            <person name="Riley R."/>
            <person name="Ohm R."/>
            <person name="Sun H."/>
            <person name="Tunlid A."/>
            <person name="Henrissat B."/>
            <person name="Grigoriev I.V."/>
            <person name="Hibbett D.S."/>
            <person name="Martin F."/>
        </authorList>
    </citation>
    <scope>NUCLEOTIDE SEQUENCE [LARGE SCALE GENOMIC DNA]</scope>
    <source>
        <strain evidence="2">F 1598</strain>
    </source>
</reference>
<sequence length="63" mass="6876">MGRWEAWGVVSISCQSTRRGLARTNHHNPIINDTIATNLSRAFTSEGLNCQGSMEAPTKAEDS</sequence>
<name>A0A0C3EGC6_PILCF</name>
<reference evidence="1 2" key="1">
    <citation type="submission" date="2014-04" db="EMBL/GenBank/DDBJ databases">
        <authorList>
            <consortium name="DOE Joint Genome Institute"/>
            <person name="Kuo A."/>
            <person name="Tarkka M."/>
            <person name="Buscot F."/>
            <person name="Kohler A."/>
            <person name="Nagy L.G."/>
            <person name="Floudas D."/>
            <person name="Copeland A."/>
            <person name="Barry K.W."/>
            <person name="Cichocki N."/>
            <person name="Veneault-Fourrey C."/>
            <person name="LaButti K."/>
            <person name="Lindquist E.A."/>
            <person name="Lipzen A."/>
            <person name="Lundell T."/>
            <person name="Morin E."/>
            <person name="Murat C."/>
            <person name="Sun H."/>
            <person name="Tunlid A."/>
            <person name="Henrissat B."/>
            <person name="Grigoriev I.V."/>
            <person name="Hibbett D.S."/>
            <person name="Martin F."/>
            <person name="Nordberg H.P."/>
            <person name="Cantor M.N."/>
            <person name="Hua S.X."/>
        </authorList>
    </citation>
    <scope>NUCLEOTIDE SEQUENCE [LARGE SCALE GENOMIC DNA]</scope>
    <source>
        <strain evidence="1 2">F 1598</strain>
    </source>
</reference>
<evidence type="ECO:0000313" key="2">
    <source>
        <dbReference type="Proteomes" id="UP000054166"/>
    </source>
</evidence>
<dbReference type="AlphaFoldDB" id="A0A0C3EGC6"/>
<proteinExistence type="predicted"/>
<protein>
    <submittedName>
        <fullName evidence="1">Uncharacterized protein</fullName>
    </submittedName>
</protein>